<dbReference type="Gene3D" id="3.40.50.1820">
    <property type="entry name" value="alpha/beta hydrolase"/>
    <property type="match status" value="1"/>
</dbReference>
<dbReference type="GO" id="GO:0016787">
    <property type="term" value="F:hydrolase activity"/>
    <property type="evidence" value="ECO:0007669"/>
    <property type="project" value="UniProtKB-KW"/>
</dbReference>
<evidence type="ECO:0000259" key="1">
    <source>
        <dbReference type="Pfam" id="PF01738"/>
    </source>
</evidence>
<evidence type="ECO:0000313" key="2">
    <source>
        <dbReference type="EMBL" id="ABE56324.1"/>
    </source>
</evidence>
<proteinExistence type="predicted"/>
<dbReference type="Pfam" id="PF01738">
    <property type="entry name" value="DLH"/>
    <property type="match status" value="1"/>
</dbReference>
<feature type="domain" description="Dienelactone hydrolase" evidence="1">
    <location>
        <begin position="18"/>
        <end position="243"/>
    </location>
</feature>
<accession>Q12JQ2</accession>
<gene>
    <name evidence="2" type="ordered locus">Sden_3046</name>
</gene>
<evidence type="ECO:0000313" key="3">
    <source>
        <dbReference type="Proteomes" id="UP000001982"/>
    </source>
</evidence>
<keyword evidence="3" id="KW-1185">Reference proteome</keyword>
<reference evidence="2 3" key="1">
    <citation type="submission" date="2006-03" db="EMBL/GenBank/DDBJ databases">
        <title>Complete sequence of Shewanella denitrificans OS217.</title>
        <authorList>
            <consortium name="US DOE Joint Genome Institute"/>
            <person name="Copeland A."/>
            <person name="Lucas S."/>
            <person name="Lapidus A."/>
            <person name="Barry K."/>
            <person name="Detter J.C."/>
            <person name="Glavina del Rio T."/>
            <person name="Hammon N."/>
            <person name="Israni S."/>
            <person name="Dalin E."/>
            <person name="Tice H."/>
            <person name="Pitluck S."/>
            <person name="Brettin T."/>
            <person name="Bruce D."/>
            <person name="Han C."/>
            <person name="Tapia R."/>
            <person name="Gilna P."/>
            <person name="Kiss H."/>
            <person name="Schmutz J."/>
            <person name="Larimer F."/>
            <person name="Land M."/>
            <person name="Hauser L."/>
            <person name="Kyrpides N."/>
            <person name="Lykidis A."/>
            <person name="Richardson P."/>
        </authorList>
    </citation>
    <scope>NUCLEOTIDE SEQUENCE [LARGE SCALE GENOMIC DNA]</scope>
    <source>
        <strain evidence="3">OS217 / ATCC BAA-1090 / DSM 15013</strain>
    </source>
</reference>
<organism evidence="2 3">
    <name type="scientific">Shewanella denitrificans (strain OS217 / ATCC BAA-1090 / DSM 15013)</name>
    <dbReference type="NCBI Taxonomy" id="318161"/>
    <lineage>
        <taxon>Bacteria</taxon>
        <taxon>Pseudomonadati</taxon>
        <taxon>Pseudomonadota</taxon>
        <taxon>Gammaproteobacteria</taxon>
        <taxon>Alteromonadales</taxon>
        <taxon>Shewanellaceae</taxon>
        <taxon>Shewanella</taxon>
    </lineage>
</organism>
<dbReference type="SUPFAM" id="SSF53474">
    <property type="entry name" value="alpha/beta-Hydrolases"/>
    <property type="match status" value="1"/>
</dbReference>
<dbReference type="RefSeq" id="WP_011497470.1">
    <property type="nucleotide sequence ID" value="NC_007954.1"/>
</dbReference>
<dbReference type="InterPro" id="IPR002925">
    <property type="entry name" value="Dienelactn_hydro"/>
</dbReference>
<dbReference type="eggNOG" id="COG0412">
    <property type="taxonomic scope" value="Bacteria"/>
</dbReference>
<dbReference type="InterPro" id="IPR029058">
    <property type="entry name" value="AB_hydrolase_fold"/>
</dbReference>
<dbReference type="PANTHER" id="PTHR47562:SF2">
    <property type="entry name" value="CARBOXYMETHYLENEBUTENOLIDASE-RELATED"/>
    <property type="match status" value="1"/>
</dbReference>
<sequence length="245" mass="27036">MKVIQSVHDLITKTGPMRTQVYRPKSDGQFASIIFYSEIFQQTAPIARMATMLAGHGFVVLVPEIFHELNPIGTVLGYDEAGKNKGNQDKSIKPLEQHDSDTQALVDFALSQAYCSNKIGTIGVCIGGHLAYRAALNADVCAAFCLYPTDIHSGSLPSLAGNDSLSRTKDIHAELVMVFGKQDPHVSSEGRKIIYQALEAQGIDFTWQEVNAEHAFMRDEDERYDAALALQMYTHAVSLFNRVLK</sequence>
<dbReference type="HOGENOM" id="CLU_054590_1_0_6"/>
<dbReference type="KEGG" id="sdn:Sden_3046"/>
<dbReference type="STRING" id="318161.Sden_3046"/>
<protein>
    <submittedName>
        <fullName evidence="2">Dienelactone hydrolase</fullName>
    </submittedName>
</protein>
<dbReference type="ESTHER" id="shedo-q12jq2">
    <property type="family name" value="Dienelactone_hydrolase"/>
</dbReference>
<dbReference type="Proteomes" id="UP000001982">
    <property type="component" value="Chromosome"/>
</dbReference>
<name>Q12JQ2_SHEDO</name>
<dbReference type="AlphaFoldDB" id="Q12JQ2"/>
<dbReference type="PANTHER" id="PTHR47562">
    <property type="match status" value="1"/>
</dbReference>
<keyword evidence="2" id="KW-0378">Hydrolase</keyword>
<dbReference type="EMBL" id="CP000302">
    <property type="protein sequence ID" value="ABE56324.1"/>
    <property type="molecule type" value="Genomic_DNA"/>
</dbReference>
<dbReference type="OrthoDB" id="9787933at2"/>